<name>A0AAW5PDB8_9GAMM</name>
<proteinExistence type="predicted"/>
<dbReference type="AlphaFoldDB" id="A0AAW5PDB8"/>
<gene>
    <name evidence="2" type="ORF">M2412_000193</name>
</gene>
<organism evidence="2 3">
    <name type="scientific">Stenotrophomonas rhizophila</name>
    <dbReference type="NCBI Taxonomy" id="216778"/>
    <lineage>
        <taxon>Bacteria</taxon>
        <taxon>Pseudomonadati</taxon>
        <taxon>Pseudomonadota</taxon>
        <taxon>Gammaproteobacteria</taxon>
        <taxon>Lysobacterales</taxon>
        <taxon>Lysobacteraceae</taxon>
        <taxon>Stenotrophomonas</taxon>
    </lineage>
</organism>
<dbReference type="RefSeq" id="WP_259258982.1">
    <property type="nucleotide sequence ID" value="NZ_JANUEK010000001.1"/>
</dbReference>
<evidence type="ECO:0000313" key="3">
    <source>
        <dbReference type="Proteomes" id="UP001320691"/>
    </source>
</evidence>
<accession>A0AAW5PDB8</accession>
<dbReference type="EMBL" id="JANUEK010000001">
    <property type="protein sequence ID" value="MCS4278232.1"/>
    <property type="molecule type" value="Genomic_DNA"/>
</dbReference>
<evidence type="ECO:0000313" key="2">
    <source>
        <dbReference type="EMBL" id="MCS4278232.1"/>
    </source>
</evidence>
<keyword evidence="1" id="KW-0812">Transmembrane</keyword>
<evidence type="ECO:0000256" key="1">
    <source>
        <dbReference type="SAM" id="Phobius"/>
    </source>
</evidence>
<sequence length="173" mass="19331">MLLIFVAMLFGIPNSSPWFGLVFVYLIAAGLFIVGSMLWTALRSQRAAAALRRTPPTRALQTREVRALEWFGQPERIAWRMPRGNAIDLAGAAQAAGRRPVVRTLRGPYRVMVRGQHHERHDFIGEVEVLMLPGADRYVRGENEADVLLCGKFAVVLALNGAWRIDQAPSLLR</sequence>
<protein>
    <submittedName>
        <fullName evidence="2">Uncharacterized protein</fullName>
    </submittedName>
</protein>
<comment type="caution">
    <text evidence="2">The sequence shown here is derived from an EMBL/GenBank/DDBJ whole genome shotgun (WGS) entry which is preliminary data.</text>
</comment>
<reference evidence="2" key="1">
    <citation type="submission" date="2022-08" db="EMBL/GenBank/DDBJ databases">
        <title>Genomic analyses of the natural microbiome of Caenorhabditis elegans.</title>
        <authorList>
            <person name="Samuel B."/>
        </authorList>
    </citation>
    <scope>NUCLEOTIDE SEQUENCE</scope>
    <source>
        <strain evidence="2">BIGb0277</strain>
    </source>
</reference>
<keyword evidence="1" id="KW-0472">Membrane</keyword>
<keyword evidence="1" id="KW-1133">Transmembrane helix</keyword>
<dbReference type="Proteomes" id="UP001320691">
    <property type="component" value="Unassembled WGS sequence"/>
</dbReference>
<feature type="transmembrane region" description="Helical" evidence="1">
    <location>
        <begin position="18"/>
        <end position="42"/>
    </location>
</feature>